<dbReference type="SUPFAM" id="SSF52540">
    <property type="entry name" value="P-loop containing nucleoside triphosphate hydrolases"/>
    <property type="match status" value="1"/>
</dbReference>
<dbReference type="InterPro" id="IPR003959">
    <property type="entry name" value="ATPase_AAA_core"/>
</dbReference>
<dbReference type="InterPro" id="IPR027417">
    <property type="entry name" value="P-loop_NTPase"/>
</dbReference>
<dbReference type="GO" id="GO:0016887">
    <property type="term" value="F:ATP hydrolysis activity"/>
    <property type="evidence" value="ECO:0007669"/>
    <property type="project" value="InterPro"/>
</dbReference>
<protein>
    <submittedName>
        <fullName evidence="5">AAA family ATPase</fullName>
    </submittedName>
</protein>
<keyword evidence="2" id="KW-0067">ATP-binding</keyword>
<dbReference type="EMBL" id="JARQBJ010000004">
    <property type="protein sequence ID" value="MDT2810609.1"/>
    <property type="molecule type" value="Genomic_DNA"/>
</dbReference>
<dbReference type="PRINTS" id="PR00300">
    <property type="entry name" value="CLPPROTEASEA"/>
</dbReference>
<dbReference type="GO" id="GO:0005737">
    <property type="term" value="C:cytoplasm"/>
    <property type="evidence" value="ECO:0007669"/>
    <property type="project" value="TreeGrafter"/>
</dbReference>
<dbReference type="InterPro" id="IPR003593">
    <property type="entry name" value="AAA+_ATPase"/>
</dbReference>
<name>A0AAW8U1H1_9ENTE</name>
<evidence type="ECO:0000256" key="3">
    <source>
        <dbReference type="ARBA" id="ARBA00025613"/>
    </source>
</evidence>
<dbReference type="PANTHER" id="PTHR11638:SF18">
    <property type="entry name" value="HEAT SHOCK PROTEIN 104"/>
    <property type="match status" value="1"/>
</dbReference>
<evidence type="ECO:0000313" key="5">
    <source>
        <dbReference type="EMBL" id="MDT2810609.1"/>
    </source>
</evidence>
<comment type="function">
    <text evidence="3">Part of a stress-induced multi-chaperone system, it is involved in the recovery of the cell from heat-induced damage, in cooperation with DnaK, DnaJ and GrpE. Acts before DnaK, in the processing of protein aggregates. Protein binding stimulates the ATPase activity; ATP hydrolysis unfolds the denatured protein aggregates, which probably helps expose new hydrophobic binding sites on the surface of ClpB-bound aggregates, contributing to the solubilization and refolding of denatured protein aggregates by DnaK.</text>
</comment>
<organism evidence="5 6">
    <name type="scientific">Enterococcus asini</name>
    <dbReference type="NCBI Taxonomy" id="57732"/>
    <lineage>
        <taxon>Bacteria</taxon>
        <taxon>Bacillati</taxon>
        <taxon>Bacillota</taxon>
        <taxon>Bacilli</taxon>
        <taxon>Lactobacillales</taxon>
        <taxon>Enterococcaceae</taxon>
        <taxon>Enterococcus</taxon>
    </lineage>
</organism>
<evidence type="ECO:0000256" key="2">
    <source>
        <dbReference type="ARBA" id="ARBA00022840"/>
    </source>
</evidence>
<dbReference type="Pfam" id="PF07724">
    <property type="entry name" value="AAA_2"/>
    <property type="match status" value="1"/>
</dbReference>
<dbReference type="RefSeq" id="WP_311835511.1">
    <property type="nucleotide sequence ID" value="NZ_JARQBJ010000004.1"/>
</dbReference>
<evidence type="ECO:0000259" key="4">
    <source>
        <dbReference type="SMART" id="SM00382"/>
    </source>
</evidence>
<evidence type="ECO:0000313" key="6">
    <source>
        <dbReference type="Proteomes" id="UP001256711"/>
    </source>
</evidence>
<dbReference type="GO" id="GO:0034605">
    <property type="term" value="P:cellular response to heat"/>
    <property type="evidence" value="ECO:0007669"/>
    <property type="project" value="TreeGrafter"/>
</dbReference>
<dbReference type="SMART" id="SM00382">
    <property type="entry name" value="AAA"/>
    <property type="match status" value="1"/>
</dbReference>
<feature type="domain" description="AAA+ ATPase" evidence="4">
    <location>
        <begin position="158"/>
        <end position="301"/>
    </location>
</feature>
<proteinExistence type="predicted"/>
<dbReference type="InterPro" id="IPR050130">
    <property type="entry name" value="ClpA_ClpB"/>
</dbReference>
<keyword evidence="1" id="KW-0547">Nucleotide-binding</keyword>
<reference evidence="5" key="1">
    <citation type="submission" date="2023-03" db="EMBL/GenBank/DDBJ databases">
        <authorList>
            <person name="Shen W."/>
            <person name="Cai J."/>
        </authorList>
    </citation>
    <scope>NUCLEOTIDE SEQUENCE</scope>
    <source>
        <strain evidence="5">B226-2</strain>
    </source>
</reference>
<evidence type="ECO:0000256" key="1">
    <source>
        <dbReference type="ARBA" id="ARBA00022741"/>
    </source>
</evidence>
<dbReference type="InterPro" id="IPR001270">
    <property type="entry name" value="ClpA/B"/>
</dbReference>
<gene>
    <name evidence="5" type="ORF">P7H43_08930</name>
</gene>
<dbReference type="GO" id="GO:0005524">
    <property type="term" value="F:ATP binding"/>
    <property type="evidence" value="ECO:0007669"/>
    <property type="project" value="UniProtKB-KW"/>
</dbReference>
<sequence>MMNVEYKVFFEPVKKFNKRLESLDDVIHFSEMLRSLKPDSDLVDIINTLNNNKVCVIKTEDCSGTNSHVLENFDLLAKIFELSDVEHVLILNPPMFFYNKIQNYPEKISVKKYQYKKITEKKIQTIFENFDESILGQKDAKKSICRKLLAQLIRPSTKPLVLMFYGNPGIGKTETAKYLSRMLYGNDNIIREQMTMLGGESSVKYYKATAHSEDSFSKKLLNRSSNLILLDEFLLAPSFFHTTFFQMFDEGKYVDQNFVVDVSNSIIICTSNLLSIDDMDKNIDRALLSRFDGFIKFEDFTLDEKKDISEKVYSEITASNKMKKEYLDKIDKSAIFDKVNNKLNSLSNMRTIRKYMEDCIADSLLLDIIEKK</sequence>
<dbReference type="PANTHER" id="PTHR11638">
    <property type="entry name" value="ATP-DEPENDENT CLP PROTEASE"/>
    <property type="match status" value="1"/>
</dbReference>
<dbReference type="AlphaFoldDB" id="A0AAW8U1H1"/>
<dbReference type="Proteomes" id="UP001256711">
    <property type="component" value="Unassembled WGS sequence"/>
</dbReference>
<comment type="caution">
    <text evidence="5">The sequence shown here is derived from an EMBL/GenBank/DDBJ whole genome shotgun (WGS) entry which is preliminary data.</text>
</comment>
<dbReference type="Gene3D" id="3.40.50.300">
    <property type="entry name" value="P-loop containing nucleotide triphosphate hydrolases"/>
    <property type="match status" value="1"/>
</dbReference>
<accession>A0AAW8U1H1</accession>